<evidence type="ECO:0000256" key="6">
    <source>
        <dbReference type="SAM" id="Phobius"/>
    </source>
</evidence>
<comment type="caution">
    <text evidence="7">The sequence shown here is derived from an EMBL/GenBank/DDBJ whole genome shotgun (WGS) entry which is preliminary data.</text>
</comment>
<keyword evidence="2" id="KW-1003">Cell membrane</keyword>
<accession>A0A644WKQ2</accession>
<evidence type="ECO:0000313" key="7">
    <source>
        <dbReference type="EMBL" id="MPM02993.1"/>
    </source>
</evidence>
<dbReference type="PANTHER" id="PTHR33884">
    <property type="entry name" value="UPF0410 PROTEIN YMGE"/>
    <property type="match status" value="1"/>
</dbReference>
<proteinExistence type="predicted"/>
<keyword evidence="5 6" id="KW-0472">Membrane</keyword>
<evidence type="ECO:0000256" key="5">
    <source>
        <dbReference type="ARBA" id="ARBA00023136"/>
    </source>
</evidence>
<name>A0A644WKQ2_9ZZZZ</name>
<dbReference type="PANTHER" id="PTHR33884:SF3">
    <property type="entry name" value="UPF0410 PROTEIN YMGE"/>
    <property type="match status" value="1"/>
</dbReference>
<keyword evidence="3 6" id="KW-0812">Transmembrane</keyword>
<evidence type="ECO:0000256" key="3">
    <source>
        <dbReference type="ARBA" id="ARBA00022692"/>
    </source>
</evidence>
<reference evidence="7" key="1">
    <citation type="submission" date="2019-08" db="EMBL/GenBank/DDBJ databases">
        <authorList>
            <person name="Kucharzyk K."/>
            <person name="Murdoch R.W."/>
            <person name="Higgins S."/>
            <person name="Loffler F."/>
        </authorList>
    </citation>
    <scope>NUCLEOTIDE SEQUENCE</scope>
</reference>
<dbReference type="InterPro" id="IPR007341">
    <property type="entry name" value="Transgly_assoc"/>
</dbReference>
<evidence type="ECO:0000256" key="2">
    <source>
        <dbReference type="ARBA" id="ARBA00022475"/>
    </source>
</evidence>
<sequence length="88" mass="9024">MGIIGWIVLGALAGWIASMITGNDNRMGAGANILVGIIGGIIGGIVMNLLGGYGVTGFNLWSLLVATVGAVVLLMIVNSFTRGRQVHE</sequence>
<evidence type="ECO:0008006" key="8">
    <source>
        <dbReference type="Google" id="ProtNLM"/>
    </source>
</evidence>
<feature type="transmembrane region" description="Helical" evidence="6">
    <location>
        <begin position="60"/>
        <end position="80"/>
    </location>
</feature>
<dbReference type="AlphaFoldDB" id="A0A644WKQ2"/>
<comment type="subcellular location">
    <subcellularLocation>
        <location evidence="1">Cell membrane</location>
        <topology evidence="1">Multi-pass membrane protein</topology>
    </subcellularLocation>
</comment>
<organism evidence="7">
    <name type="scientific">bioreactor metagenome</name>
    <dbReference type="NCBI Taxonomy" id="1076179"/>
    <lineage>
        <taxon>unclassified sequences</taxon>
        <taxon>metagenomes</taxon>
        <taxon>ecological metagenomes</taxon>
    </lineage>
</organism>
<dbReference type="Pfam" id="PF04226">
    <property type="entry name" value="Transgly_assoc"/>
    <property type="match status" value="1"/>
</dbReference>
<evidence type="ECO:0000256" key="1">
    <source>
        <dbReference type="ARBA" id="ARBA00004651"/>
    </source>
</evidence>
<feature type="transmembrane region" description="Helical" evidence="6">
    <location>
        <begin position="34"/>
        <end position="54"/>
    </location>
</feature>
<evidence type="ECO:0000256" key="4">
    <source>
        <dbReference type="ARBA" id="ARBA00022989"/>
    </source>
</evidence>
<dbReference type="EMBL" id="VSSQ01000914">
    <property type="protein sequence ID" value="MPM02993.1"/>
    <property type="molecule type" value="Genomic_DNA"/>
</dbReference>
<protein>
    <recommendedName>
        <fullName evidence="8">Transglycosylase associated protein</fullName>
    </recommendedName>
</protein>
<feature type="transmembrane region" description="Helical" evidence="6">
    <location>
        <begin position="6"/>
        <end position="22"/>
    </location>
</feature>
<gene>
    <name evidence="7" type="ORF">SDC9_49252</name>
</gene>
<dbReference type="GO" id="GO:0005886">
    <property type="term" value="C:plasma membrane"/>
    <property type="evidence" value="ECO:0007669"/>
    <property type="project" value="UniProtKB-SubCell"/>
</dbReference>
<keyword evidence="4 6" id="KW-1133">Transmembrane helix</keyword>